<proteinExistence type="predicted"/>
<dbReference type="OrthoDB" id="1936077at2"/>
<reference evidence="2 3" key="1">
    <citation type="submission" date="2018-03" db="EMBL/GenBank/DDBJ databases">
        <title>Genome sequence of Clostridium luticellarii DSM 29923.</title>
        <authorList>
            <person name="Poehlein A."/>
            <person name="Daniel R."/>
        </authorList>
    </citation>
    <scope>NUCLEOTIDE SEQUENCE [LARGE SCALE GENOMIC DNA]</scope>
    <source>
        <strain evidence="2 3">DSM 29923</strain>
    </source>
</reference>
<name>A0A2T0BNU1_9CLOT</name>
<sequence length="131" mass="15334">MSYKHCVNCGSTRLLQKHHVIHRSECGALIHCKKNLVYLCRKCHTEETYAVHQKNGHELDIKLKLEFQNWLESVFTEDRYTLDEIRKKLDISKDAARSLSKLMDIDRGAYCREDIIRTAMGGKIIDLEEIK</sequence>
<dbReference type="GO" id="GO:0004519">
    <property type="term" value="F:endonuclease activity"/>
    <property type="evidence" value="ECO:0007669"/>
    <property type="project" value="InterPro"/>
</dbReference>
<feature type="domain" description="HNH" evidence="1">
    <location>
        <begin position="6"/>
        <end position="48"/>
    </location>
</feature>
<dbReference type="InterPro" id="IPR002711">
    <property type="entry name" value="HNH"/>
</dbReference>
<dbReference type="GO" id="GO:0003676">
    <property type="term" value="F:nucleic acid binding"/>
    <property type="evidence" value="ECO:0007669"/>
    <property type="project" value="InterPro"/>
</dbReference>
<dbReference type="AlphaFoldDB" id="A0A2T0BNU1"/>
<organism evidence="2 3">
    <name type="scientific">Clostridium luticellarii</name>
    <dbReference type="NCBI Taxonomy" id="1691940"/>
    <lineage>
        <taxon>Bacteria</taxon>
        <taxon>Bacillati</taxon>
        <taxon>Bacillota</taxon>
        <taxon>Clostridia</taxon>
        <taxon>Eubacteriales</taxon>
        <taxon>Clostridiaceae</taxon>
        <taxon>Clostridium</taxon>
    </lineage>
</organism>
<accession>A0A2T0BNU1</accession>
<evidence type="ECO:0000313" key="3">
    <source>
        <dbReference type="Proteomes" id="UP000237798"/>
    </source>
</evidence>
<evidence type="ECO:0000313" key="2">
    <source>
        <dbReference type="EMBL" id="PRR85530.1"/>
    </source>
</evidence>
<comment type="caution">
    <text evidence="2">The sequence shown here is derived from an EMBL/GenBank/DDBJ whole genome shotgun (WGS) entry which is preliminary data.</text>
</comment>
<dbReference type="EMBL" id="PVXP01000015">
    <property type="protein sequence ID" value="PRR85530.1"/>
    <property type="molecule type" value="Genomic_DNA"/>
</dbReference>
<dbReference type="CDD" id="cd00085">
    <property type="entry name" value="HNHc"/>
    <property type="match status" value="1"/>
</dbReference>
<dbReference type="Proteomes" id="UP000237798">
    <property type="component" value="Unassembled WGS sequence"/>
</dbReference>
<dbReference type="InterPro" id="IPR003615">
    <property type="entry name" value="HNH_nuc"/>
</dbReference>
<evidence type="ECO:0000259" key="1">
    <source>
        <dbReference type="Pfam" id="PF01844"/>
    </source>
</evidence>
<gene>
    <name evidence="2" type="ORF">CLLU_14510</name>
</gene>
<keyword evidence="3" id="KW-1185">Reference proteome</keyword>
<dbReference type="GO" id="GO:0008270">
    <property type="term" value="F:zinc ion binding"/>
    <property type="evidence" value="ECO:0007669"/>
    <property type="project" value="InterPro"/>
</dbReference>
<dbReference type="Pfam" id="PF01844">
    <property type="entry name" value="HNH"/>
    <property type="match status" value="1"/>
</dbReference>
<protein>
    <recommendedName>
        <fullName evidence="1">HNH domain-containing protein</fullName>
    </recommendedName>
</protein>